<evidence type="ECO:0000256" key="1">
    <source>
        <dbReference type="ARBA" id="ARBA00009902"/>
    </source>
</evidence>
<comment type="caution">
    <text evidence="6">The sequence shown here is derived from an EMBL/GenBank/DDBJ whole genome shotgun (WGS) entry which is preliminary data.</text>
</comment>
<accession>A0A5M8NUW5</accession>
<evidence type="ECO:0000259" key="5">
    <source>
        <dbReference type="Pfam" id="PF00251"/>
    </source>
</evidence>
<evidence type="ECO:0000256" key="2">
    <source>
        <dbReference type="ARBA" id="ARBA00022801"/>
    </source>
</evidence>
<dbReference type="Proteomes" id="UP000324575">
    <property type="component" value="Unassembled WGS sequence"/>
</dbReference>
<dbReference type="InterPro" id="IPR013148">
    <property type="entry name" value="Glyco_hydro_32_N"/>
</dbReference>
<evidence type="ECO:0000313" key="7">
    <source>
        <dbReference type="Proteomes" id="UP000324575"/>
    </source>
</evidence>
<dbReference type="SUPFAM" id="SSF75005">
    <property type="entry name" value="Arabinanase/levansucrase/invertase"/>
    <property type="match status" value="2"/>
</dbReference>
<dbReference type="InterPro" id="IPR023296">
    <property type="entry name" value="Glyco_hydro_beta-prop_sf"/>
</dbReference>
<comment type="similarity">
    <text evidence="1">Belongs to the glycosyl hydrolase 32 family.</text>
</comment>
<gene>
    <name evidence="6" type="ORF">EZS26_003453</name>
</gene>
<feature type="domain" description="Glycosyl hydrolase family 32 N-terminal" evidence="5">
    <location>
        <begin position="163"/>
        <end position="327"/>
    </location>
</feature>
<feature type="chain" id="PRO_5024323501" description="Glycosyl hydrolase family 32 N-terminal domain-containing protein" evidence="4">
    <location>
        <begin position="23"/>
        <end position="380"/>
    </location>
</feature>
<dbReference type="Gene3D" id="2.115.10.20">
    <property type="entry name" value="Glycosyl hydrolase domain, family 43"/>
    <property type="match status" value="3"/>
</dbReference>
<evidence type="ECO:0000256" key="3">
    <source>
        <dbReference type="ARBA" id="ARBA00023295"/>
    </source>
</evidence>
<protein>
    <recommendedName>
        <fullName evidence="5">Glycosyl hydrolase family 32 N-terminal domain-containing protein</fullName>
    </recommendedName>
</protein>
<reference evidence="6 7" key="1">
    <citation type="submission" date="2019-03" db="EMBL/GenBank/DDBJ databases">
        <title>Single cell metagenomics reveals metabolic interactions within the superorganism composed of flagellate Streblomastix strix and complex community of Bacteroidetes bacteria on its surface.</title>
        <authorList>
            <person name="Treitli S.C."/>
            <person name="Kolisko M."/>
            <person name="Husnik F."/>
            <person name="Keeling P."/>
            <person name="Hampl V."/>
        </authorList>
    </citation>
    <scope>NUCLEOTIDE SEQUENCE [LARGE SCALE GENOMIC DNA]</scope>
    <source>
        <strain evidence="6">St1</strain>
    </source>
</reference>
<keyword evidence="2" id="KW-0378">Hydrolase</keyword>
<name>A0A5M8NUW5_9BACT</name>
<dbReference type="AlphaFoldDB" id="A0A5M8NUW5"/>
<sequence length="380" mass="42723">MKIKSFKHLSGCMLVLSGLVSAVSAGNPDTTVKGGTIAESVKDTEPIPAATLAQWSQSYRGWTYYPEAVIPADYKIPGAEGFHSYDVPCVYQLEGQPDIWYMSFIGFNGQGYNSFVVESNDLIHWKNPQLAMGFGKEGEFDHGGCVIGGYLYENWDIQAPRILKKKDGKYQTLYGCYPRQGGYELRPGYEGVAESQDGIHWKRASDEPILSIYQSDCKTWEKDCIYQPWLVEHEGTYYNFYNAANEGVEQSGLAFSNDLIHWVRYPSNPVISVRTGAYDGQFASDPKVFRDNDHWTMIYFGVGKGGASIMIAFSRDLLQWTADPEPLYKFGGHPTGLDQQYAHKISLVFNPKNNTYYMFYCASGNRGRTIGLLTSKQLEP</sequence>
<feature type="signal peptide" evidence="4">
    <location>
        <begin position="1"/>
        <end position="22"/>
    </location>
</feature>
<organism evidence="6 7">
    <name type="scientific">Candidatus Ordinivivax streblomastigis</name>
    <dbReference type="NCBI Taxonomy" id="2540710"/>
    <lineage>
        <taxon>Bacteria</taxon>
        <taxon>Pseudomonadati</taxon>
        <taxon>Bacteroidota</taxon>
        <taxon>Bacteroidia</taxon>
        <taxon>Bacteroidales</taxon>
        <taxon>Candidatus Ordinivivax</taxon>
    </lineage>
</organism>
<dbReference type="EMBL" id="SNRX01000086">
    <property type="protein sequence ID" value="KAA6300403.1"/>
    <property type="molecule type" value="Genomic_DNA"/>
</dbReference>
<dbReference type="PANTHER" id="PTHR35279:SF1">
    <property type="entry name" value="ARABINANASE_LEVANSUCRASE_INVERTASE"/>
    <property type="match status" value="1"/>
</dbReference>
<dbReference type="GO" id="GO:0016798">
    <property type="term" value="F:hydrolase activity, acting on glycosyl bonds"/>
    <property type="evidence" value="ECO:0007669"/>
    <property type="project" value="UniProtKB-KW"/>
</dbReference>
<proteinExistence type="inferred from homology"/>
<evidence type="ECO:0000256" key="4">
    <source>
        <dbReference type="SAM" id="SignalP"/>
    </source>
</evidence>
<dbReference type="PANTHER" id="PTHR35279">
    <property type="match status" value="1"/>
</dbReference>
<dbReference type="Pfam" id="PF00251">
    <property type="entry name" value="Glyco_hydro_32N"/>
    <property type="match status" value="1"/>
</dbReference>
<keyword evidence="3" id="KW-0326">Glycosidase</keyword>
<keyword evidence="4" id="KW-0732">Signal</keyword>
<evidence type="ECO:0000313" key="6">
    <source>
        <dbReference type="EMBL" id="KAA6300403.1"/>
    </source>
</evidence>